<organism evidence="1">
    <name type="scientific">marine metagenome</name>
    <dbReference type="NCBI Taxonomy" id="408172"/>
    <lineage>
        <taxon>unclassified sequences</taxon>
        <taxon>metagenomes</taxon>
        <taxon>ecological metagenomes</taxon>
    </lineage>
</organism>
<dbReference type="AlphaFoldDB" id="A0A382A294"/>
<name>A0A382A294_9ZZZZ</name>
<accession>A0A382A294</accession>
<evidence type="ECO:0000313" key="1">
    <source>
        <dbReference type="EMBL" id="SVA95509.1"/>
    </source>
</evidence>
<proteinExistence type="predicted"/>
<protein>
    <submittedName>
        <fullName evidence="1">Uncharacterized protein</fullName>
    </submittedName>
</protein>
<sequence>MDIPKMVTGHRGDSNAHIQWTLVPETCAFTNSTTKASLANC</sequence>
<dbReference type="EMBL" id="UINC01023575">
    <property type="protein sequence ID" value="SVA95509.1"/>
    <property type="molecule type" value="Genomic_DNA"/>
</dbReference>
<reference evidence="1" key="1">
    <citation type="submission" date="2018-05" db="EMBL/GenBank/DDBJ databases">
        <authorList>
            <person name="Lanie J.A."/>
            <person name="Ng W.-L."/>
            <person name="Kazmierczak K.M."/>
            <person name="Andrzejewski T.M."/>
            <person name="Davidsen T.M."/>
            <person name="Wayne K.J."/>
            <person name="Tettelin H."/>
            <person name="Glass J.I."/>
            <person name="Rusch D."/>
            <person name="Podicherti R."/>
            <person name="Tsui H.-C.T."/>
            <person name="Winkler M.E."/>
        </authorList>
    </citation>
    <scope>NUCLEOTIDE SEQUENCE</scope>
</reference>
<gene>
    <name evidence="1" type="ORF">METZ01_LOCUS148363</name>
</gene>